<dbReference type="InterPro" id="IPR002083">
    <property type="entry name" value="MATH/TRAF_dom"/>
</dbReference>
<name>A0A8J2P6I3_9HEXA</name>
<evidence type="ECO:0000313" key="5">
    <source>
        <dbReference type="Proteomes" id="UP000708208"/>
    </source>
</evidence>
<feature type="domain" description="BTB" evidence="2">
    <location>
        <begin position="319"/>
        <end position="386"/>
    </location>
</feature>
<dbReference type="CDD" id="cd00121">
    <property type="entry name" value="MATH"/>
    <property type="match status" value="1"/>
</dbReference>
<dbReference type="PANTHER" id="PTHR24413">
    <property type="entry name" value="SPECKLE-TYPE POZ PROTEIN"/>
    <property type="match status" value="1"/>
</dbReference>
<dbReference type="SMART" id="SM00225">
    <property type="entry name" value="BTB"/>
    <property type="match status" value="1"/>
</dbReference>
<comment type="caution">
    <text evidence="4">The sequence shown here is derived from an EMBL/GenBank/DDBJ whole genome shotgun (WGS) entry which is preliminary data.</text>
</comment>
<accession>A0A8J2P6I3</accession>
<dbReference type="GO" id="GO:0030163">
    <property type="term" value="P:protein catabolic process"/>
    <property type="evidence" value="ECO:0007669"/>
    <property type="project" value="UniProtKB-ARBA"/>
</dbReference>
<feature type="domain" description="MATH" evidence="3">
    <location>
        <begin position="137"/>
        <end position="272"/>
    </location>
</feature>
<reference evidence="4" key="1">
    <citation type="submission" date="2021-06" db="EMBL/GenBank/DDBJ databases">
        <authorList>
            <person name="Hodson N. C."/>
            <person name="Mongue J. A."/>
            <person name="Jaron S. K."/>
        </authorList>
    </citation>
    <scope>NUCLEOTIDE SEQUENCE</scope>
</reference>
<evidence type="ECO:0000313" key="4">
    <source>
        <dbReference type="EMBL" id="CAG7816326.1"/>
    </source>
</evidence>
<dbReference type="OrthoDB" id="6359816at2759"/>
<dbReference type="AlphaFoldDB" id="A0A8J2P6I3"/>
<dbReference type="PROSITE" id="PS50097">
    <property type="entry name" value="BTB"/>
    <property type="match status" value="1"/>
</dbReference>
<evidence type="ECO:0000259" key="2">
    <source>
        <dbReference type="PROSITE" id="PS50097"/>
    </source>
</evidence>
<gene>
    <name evidence="4" type="ORF">AFUS01_LOCUS26951</name>
</gene>
<protein>
    <submittedName>
        <fullName evidence="4">Uncharacterized protein</fullName>
    </submittedName>
</protein>
<organism evidence="4 5">
    <name type="scientific">Allacma fusca</name>
    <dbReference type="NCBI Taxonomy" id="39272"/>
    <lineage>
        <taxon>Eukaryota</taxon>
        <taxon>Metazoa</taxon>
        <taxon>Ecdysozoa</taxon>
        <taxon>Arthropoda</taxon>
        <taxon>Hexapoda</taxon>
        <taxon>Collembola</taxon>
        <taxon>Symphypleona</taxon>
        <taxon>Sminthuridae</taxon>
        <taxon>Allacma</taxon>
    </lineage>
</organism>
<keyword evidence="5" id="KW-1185">Reference proteome</keyword>
<evidence type="ECO:0000256" key="1">
    <source>
        <dbReference type="SAM" id="MobiDB-lite"/>
    </source>
</evidence>
<feature type="region of interest" description="Disordered" evidence="1">
    <location>
        <begin position="38"/>
        <end position="78"/>
    </location>
</feature>
<sequence length="476" mass="53283">MSGRNGPNDREQRARERERIRQFREQQILNAIAQQVNRRANPNPNNNNFNNNNNNANNNNNNGNNNQGAMNNAEGQQNPSNRVVNVVVRNANGEVHSRYHAPVGTPGGGSGACKRKSTSYGPESVECWASSEIEQETFAFLWTLKNFSAFQGADEIKSPCFKGGPKSNHSWQLKMSPRKKVEDTEYFSVHLILFSFGDGDVSASRKVKVRFQISLVDPDGKSNKQAGSPTMNVCEFKRLSVWGYDKFITTAELFNPVRRLVEDDTLKIHCRVWIEGELKHTSGLGGMAKESQSPEEVKLRRMELLSQDMKSVLDSNAFADVALSTKTKTFLAHKSVLAARSRVFQAMFHSEMVESTQNAVEISDFEDDVVKAMLEYMYAGETPALSEKAPDLMQIAEKYELMGLKEDCEHAIAANLTIENAAEVLVLAHLHSATKLKPKVIEFINRNKEEVRKTDAFTQVAQANAAVFVDLYLSQK</sequence>
<dbReference type="Pfam" id="PF00651">
    <property type="entry name" value="BTB"/>
    <property type="match status" value="1"/>
</dbReference>
<dbReference type="EMBL" id="CAJVCH010367363">
    <property type="protein sequence ID" value="CAG7816326.1"/>
    <property type="molecule type" value="Genomic_DNA"/>
</dbReference>
<dbReference type="FunFam" id="3.30.710.10:FF:000159">
    <property type="entry name" value="Speckle-type POZ protein B"/>
    <property type="match status" value="1"/>
</dbReference>
<dbReference type="Proteomes" id="UP000708208">
    <property type="component" value="Unassembled WGS sequence"/>
</dbReference>
<proteinExistence type="predicted"/>
<feature type="compositionally biased region" description="Low complexity" evidence="1">
    <location>
        <begin position="41"/>
        <end position="78"/>
    </location>
</feature>
<evidence type="ECO:0000259" key="3">
    <source>
        <dbReference type="PROSITE" id="PS50144"/>
    </source>
</evidence>
<dbReference type="PROSITE" id="PS50144">
    <property type="entry name" value="MATH"/>
    <property type="match status" value="1"/>
</dbReference>
<dbReference type="Pfam" id="PF22486">
    <property type="entry name" value="MATH_2"/>
    <property type="match status" value="1"/>
</dbReference>
<dbReference type="InterPro" id="IPR000210">
    <property type="entry name" value="BTB/POZ_dom"/>
</dbReference>